<accession>A0ACC2U4B9</accession>
<evidence type="ECO:0000313" key="2">
    <source>
        <dbReference type="Proteomes" id="UP001165960"/>
    </source>
</evidence>
<proteinExistence type="predicted"/>
<dbReference type="EC" id="4.1.3.4" evidence="1"/>
<keyword evidence="1" id="KW-0456">Lyase</keyword>
<comment type="caution">
    <text evidence="1">The sequence shown here is derived from an EMBL/GenBank/DDBJ whole genome shotgun (WGS) entry which is preliminary data.</text>
</comment>
<evidence type="ECO:0000313" key="1">
    <source>
        <dbReference type="EMBL" id="KAJ9081680.1"/>
    </source>
</evidence>
<gene>
    <name evidence="1" type="primary">zuo1_2</name>
    <name evidence="1" type="ORF">DSO57_1012148</name>
</gene>
<protein>
    <submittedName>
        <fullName evidence="1">Zuotin</fullName>
        <ecNumber evidence="1">4.1.3.4</ecNumber>
    </submittedName>
</protein>
<dbReference type="Proteomes" id="UP001165960">
    <property type="component" value="Unassembled WGS sequence"/>
</dbReference>
<organism evidence="1 2">
    <name type="scientific">Entomophthora muscae</name>
    <dbReference type="NCBI Taxonomy" id="34485"/>
    <lineage>
        <taxon>Eukaryota</taxon>
        <taxon>Fungi</taxon>
        <taxon>Fungi incertae sedis</taxon>
        <taxon>Zoopagomycota</taxon>
        <taxon>Entomophthoromycotina</taxon>
        <taxon>Entomophthoromycetes</taxon>
        <taxon>Entomophthorales</taxon>
        <taxon>Entomophthoraceae</taxon>
        <taxon>Entomophthora</taxon>
    </lineage>
</organism>
<reference evidence="1" key="1">
    <citation type="submission" date="2022-04" db="EMBL/GenBank/DDBJ databases">
        <title>Genome of the entomopathogenic fungus Entomophthora muscae.</title>
        <authorList>
            <person name="Elya C."/>
            <person name="Lovett B.R."/>
            <person name="Lee E."/>
            <person name="Macias A.M."/>
            <person name="Hajek A.E."/>
            <person name="De Bivort B.L."/>
            <person name="Kasson M.T."/>
            <person name="De Fine Licht H.H."/>
            <person name="Stajich J.E."/>
        </authorList>
    </citation>
    <scope>NUCLEOTIDE SEQUENCE</scope>
    <source>
        <strain evidence="1">Berkeley</strain>
    </source>
</reference>
<name>A0ACC2U4B9_9FUNG</name>
<keyword evidence="2" id="KW-1185">Reference proteome</keyword>
<sequence length="183" mass="20926">MATILNCSLPPVPSSFDISKPAVIKGSIAAPKKRDLELLGPKFQAFVRRRFHNRTHSEDEKIQKDIYGSGDVEVEDFSDDEVETPELARLDPRNWKEQDHYKVLGLSKYRYKATSAKIKAAFHKKVLRHHPDKKAAAGNTNDDAFFKCIQKAHEILTDPVKRRQFDSVDDYFPDTFPIRQGQG</sequence>
<dbReference type="EMBL" id="QTSX02001463">
    <property type="protein sequence ID" value="KAJ9081680.1"/>
    <property type="molecule type" value="Genomic_DNA"/>
</dbReference>